<dbReference type="PANTHER" id="PTHR21152:SF40">
    <property type="entry name" value="ALANINE--GLYOXYLATE AMINOTRANSFERASE"/>
    <property type="match status" value="1"/>
</dbReference>
<accession>A0A562WQC0</accession>
<dbReference type="Gene3D" id="3.40.640.10">
    <property type="entry name" value="Type I PLP-dependent aspartate aminotransferase-like (Major domain)"/>
    <property type="match status" value="1"/>
</dbReference>
<dbReference type="InterPro" id="IPR000192">
    <property type="entry name" value="Aminotrans_V_dom"/>
</dbReference>
<feature type="modified residue" description="N6-(pyridoxal phosphate)lysine" evidence="5">
    <location>
        <position position="190"/>
    </location>
</feature>
<dbReference type="Gene3D" id="3.90.1150.10">
    <property type="entry name" value="Aspartate Aminotransferase, domain 1"/>
    <property type="match status" value="1"/>
</dbReference>
<evidence type="ECO:0000313" key="7">
    <source>
        <dbReference type="EMBL" id="TWJ32418.1"/>
    </source>
</evidence>
<name>A0A562WQC0_9BACT</name>
<reference evidence="7 8" key="1">
    <citation type="submission" date="2019-07" db="EMBL/GenBank/DDBJ databases">
        <title>Genomic Encyclopedia of Archaeal and Bacterial Type Strains, Phase II (KMG-II): from individual species to whole genera.</title>
        <authorList>
            <person name="Goeker M."/>
        </authorList>
    </citation>
    <scope>NUCLEOTIDE SEQUENCE [LARGE SCALE GENOMIC DNA]</scope>
    <source>
        <strain evidence="7 8">ATCC BAA-1139</strain>
    </source>
</reference>
<organism evidence="7 8">
    <name type="scientific">Geobacter argillaceus</name>
    <dbReference type="NCBI Taxonomy" id="345631"/>
    <lineage>
        <taxon>Bacteria</taxon>
        <taxon>Pseudomonadati</taxon>
        <taxon>Thermodesulfobacteriota</taxon>
        <taxon>Desulfuromonadia</taxon>
        <taxon>Geobacterales</taxon>
        <taxon>Geobacteraceae</taxon>
        <taxon>Geobacter</taxon>
    </lineage>
</organism>
<dbReference type="GO" id="GO:0019265">
    <property type="term" value="P:glycine biosynthetic process, by transamination of glyoxylate"/>
    <property type="evidence" value="ECO:0007669"/>
    <property type="project" value="TreeGrafter"/>
</dbReference>
<evidence type="ECO:0000256" key="3">
    <source>
        <dbReference type="ARBA" id="ARBA00022898"/>
    </source>
</evidence>
<dbReference type="Proteomes" id="UP000319449">
    <property type="component" value="Unassembled WGS sequence"/>
</dbReference>
<dbReference type="AlphaFoldDB" id="A0A562WQC0"/>
<dbReference type="EMBL" id="VLLN01000004">
    <property type="protein sequence ID" value="TWJ32418.1"/>
    <property type="molecule type" value="Genomic_DNA"/>
</dbReference>
<dbReference type="GO" id="GO:0004760">
    <property type="term" value="F:L-serine-pyruvate transaminase activity"/>
    <property type="evidence" value="ECO:0007669"/>
    <property type="project" value="TreeGrafter"/>
</dbReference>
<evidence type="ECO:0000256" key="5">
    <source>
        <dbReference type="PIRSR" id="PIRSR000524-50"/>
    </source>
</evidence>
<sequence>MTTPHKKLFIPGPVEVHPDILQAMATPMVGHRMKEYAVLHGRVKQNLKKLLFTDGRVFLATSSAFGVMEGAVRNLVAKRCANFCNGAFSDKWHDVTRRCGIEADAYKAEWGQPITPELVDQALATGRYDAITLIHNETSTGVMSPLAEIAEVLRKYPEVVSIIDTVSSMSAMKIPLDELGIDCCIFGVQKAFALPPGLAVFTASEKALARATGVEGRGYYFDFLEFAASDEKDNTPSTPCISLIYAMDRQLERIFAEGVEHRWARHQEMATYVREWAQARGFALFPPPHARSVTLTCATNERNVDLGSLKSRLAERGYAFDDGYGKIKGKTFRIAHMGDMTVDDLREFTGQIDELLAHV</sequence>
<comment type="caution">
    <text evidence="7">The sequence shown here is derived from an EMBL/GenBank/DDBJ whole genome shotgun (WGS) entry which is preliminary data.</text>
</comment>
<proteinExistence type="inferred from homology"/>
<dbReference type="GO" id="GO:0008453">
    <property type="term" value="F:alanine-glyoxylate transaminase activity"/>
    <property type="evidence" value="ECO:0007669"/>
    <property type="project" value="TreeGrafter"/>
</dbReference>
<comment type="cofactor">
    <cofactor evidence="1 5">
        <name>pyridoxal 5'-phosphate</name>
        <dbReference type="ChEBI" id="CHEBI:597326"/>
    </cofactor>
</comment>
<feature type="domain" description="Aminotransferase class V" evidence="6">
    <location>
        <begin position="91"/>
        <end position="319"/>
    </location>
</feature>
<keyword evidence="7" id="KW-0808">Transferase</keyword>
<evidence type="ECO:0000313" key="8">
    <source>
        <dbReference type="Proteomes" id="UP000319449"/>
    </source>
</evidence>
<evidence type="ECO:0000256" key="2">
    <source>
        <dbReference type="ARBA" id="ARBA00009236"/>
    </source>
</evidence>
<evidence type="ECO:0000256" key="1">
    <source>
        <dbReference type="ARBA" id="ARBA00001933"/>
    </source>
</evidence>
<keyword evidence="7" id="KW-0032">Aminotransferase</keyword>
<protein>
    <submittedName>
        <fullName evidence="7">Aspartate aminotransferase-like enzyme</fullName>
    </submittedName>
</protein>
<dbReference type="OrthoDB" id="9766472at2"/>
<comment type="similarity">
    <text evidence="2">Belongs to the class-V pyridoxal-phosphate-dependent aminotransferase family.</text>
</comment>
<dbReference type="Pfam" id="PF00266">
    <property type="entry name" value="Aminotran_5"/>
    <property type="match status" value="1"/>
</dbReference>
<keyword evidence="8" id="KW-1185">Reference proteome</keyword>
<dbReference type="InterPro" id="IPR015422">
    <property type="entry name" value="PyrdxlP-dep_Trfase_small"/>
</dbReference>
<evidence type="ECO:0000256" key="4">
    <source>
        <dbReference type="PIRSR" id="PIRSR000524-1"/>
    </source>
</evidence>
<dbReference type="SUPFAM" id="SSF53383">
    <property type="entry name" value="PLP-dependent transferases"/>
    <property type="match status" value="1"/>
</dbReference>
<dbReference type="InterPro" id="IPR024169">
    <property type="entry name" value="SP_NH2Trfase/AEP_transaminase"/>
</dbReference>
<dbReference type="PIRSF" id="PIRSF000524">
    <property type="entry name" value="SPT"/>
    <property type="match status" value="1"/>
</dbReference>
<keyword evidence="3 5" id="KW-0663">Pyridoxal phosphate</keyword>
<dbReference type="PANTHER" id="PTHR21152">
    <property type="entry name" value="AMINOTRANSFERASE CLASS V"/>
    <property type="match status" value="1"/>
</dbReference>
<dbReference type="InterPro" id="IPR015421">
    <property type="entry name" value="PyrdxlP-dep_Trfase_major"/>
</dbReference>
<gene>
    <name evidence="7" type="ORF">JN12_00858</name>
</gene>
<evidence type="ECO:0000259" key="6">
    <source>
        <dbReference type="Pfam" id="PF00266"/>
    </source>
</evidence>
<dbReference type="RefSeq" id="WP_145018726.1">
    <property type="nucleotide sequence ID" value="NZ_VLLN01000004.1"/>
</dbReference>
<dbReference type="InterPro" id="IPR015424">
    <property type="entry name" value="PyrdxlP-dep_Trfase"/>
</dbReference>
<feature type="binding site" evidence="4">
    <location>
        <position position="333"/>
    </location>
    <ligand>
        <name>substrate</name>
    </ligand>
</feature>